<dbReference type="EMBL" id="CAFBMC010000041">
    <property type="protein sequence ID" value="CAB4899677.1"/>
    <property type="molecule type" value="Genomic_DNA"/>
</dbReference>
<proteinExistence type="predicted"/>
<protein>
    <submittedName>
        <fullName evidence="2">Unannotated protein</fullName>
    </submittedName>
</protein>
<dbReference type="InterPro" id="IPR016181">
    <property type="entry name" value="Acyl_CoA_acyltransferase"/>
</dbReference>
<dbReference type="GO" id="GO:0016747">
    <property type="term" value="F:acyltransferase activity, transferring groups other than amino-acyl groups"/>
    <property type="evidence" value="ECO:0007669"/>
    <property type="project" value="InterPro"/>
</dbReference>
<dbReference type="AlphaFoldDB" id="A0A6J7FW16"/>
<dbReference type="SUPFAM" id="SSF55729">
    <property type="entry name" value="Acyl-CoA N-acyltransferases (Nat)"/>
    <property type="match status" value="1"/>
</dbReference>
<sequence>MFSLTAEANTAGIAVLSAAARTAVTALGVAGEGAGLVMTLLATDAATRLSGGEESTALVITVTNEGSELMLSLHDRGLPIVGPPDSVLPLLEHGVVTSISASASGDGNVTQVRFALPSYHQILDLDGIDSADAIVELTSEPVTFRELVPQDAVELTRTIYRCYGWSYPNGDFYYPDRVAAMISSGERIGEVAVTEDGRIAAHWGAVFLSPSVVETGVTVTDPAFRKRGLAQQVGDRLLERLIAAGIAGRLREPVLTHSATQHIALTEGATMVGAYLHYSQPLMQVGITQGMLTDRTSLSVAFTALQPLTSASISIPAPYLPFVQSILESSSWPRAFADVERMAVVPKDSALATRFDASNRLGIVDVTVAGEDLVEAVDSAMEQMRRSGAEYVQVRLPANQPALALVGAGLTELGLGFGTYIPEFRPATETHVGDILVTQWLADPAVDTEAFVYANVEVESLMNGIVDQAKEVGGRGLVQRRRAARRAQLFAALD</sequence>
<name>A0A6J7FW16_9ZZZZ</name>
<evidence type="ECO:0000313" key="2">
    <source>
        <dbReference type="EMBL" id="CAB4899677.1"/>
    </source>
</evidence>
<dbReference type="InterPro" id="IPR000182">
    <property type="entry name" value="GNAT_dom"/>
</dbReference>
<dbReference type="Gene3D" id="3.40.630.30">
    <property type="match status" value="1"/>
</dbReference>
<reference evidence="2" key="1">
    <citation type="submission" date="2020-05" db="EMBL/GenBank/DDBJ databases">
        <authorList>
            <person name="Chiriac C."/>
            <person name="Salcher M."/>
            <person name="Ghai R."/>
            <person name="Kavagutti S V."/>
        </authorList>
    </citation>
    <scope>NUCLEOTIDE SEQUENCE</scope>
</reference>
<evidence type="ECO:0000259" key="1">
    <source>
        <dbReference type="PROSITE" id="PS51186"/>
    </source>
</evidence>
<accession>A0A6J7FW16</accession>
<gene>
    <name evidence="2" type="ORF">UFOPK3495_00890</name>
</gene>
<organism evidence="2">
    <name type="scientific">freshwater metagenome</name>
    <dbReference type="NCBI Taxonomy" id="449393"/>
    <lineage>
        <taxon>unclassified sequences</taxon>
        <taxon>metagenomes</taxon>
        <taxon>ecological metagenomes</taxon>
    </lineage>
</organism>
<feature type="domain" description="N-acetyltransferase" evidence="1">
    <location>
        <begin position="142"/>
        <end position="288"/>
    </location>
</feature>
<dbReference type="PROSITE" id="PS51186">
    <property type="entry name" value="GNAT"/>
    <property type="match status" value="1"/>
</dbReference>